<evidence type="ECO:0008006" key="4">
    <source>
        <dbReference type="Google" id="ProtNLM"/>
    </source>
</evidence>
<dbReference type="OrthoDB" id="2893324at2759"/>
<dbReference type="AlphaFoldDB" id="A0A8E2E7V3"/>
<dbReference type="Pfam" id="PF15891">
    <property type="entry name" value="Nuc_deoxyri_tr2"/>
    <property type="match status" value="1"/>
</dbReference>
<sequence>MASTETTTTGQSSLLPPLPSPLPTPHPSFSICLPPSPPTIGPHSVFLAGSIEMGAAIPWQSHLSTLLSPHPITILNPRRGSWDPNSRPDISDLTFKTQVEWELDALDRCSVIAMFFDPGTKAPISLLELGLYAGSGRLVVCCPEGYWRRGNVQIVCARFGIPVLETLGELMEETLRKLREGGMRD</sequence>
<dbReference type="Gene3D" id="3.40.50.450">
    <property type="match status" value="1"/>
</dbReference>
<proteinExistence type="predicted"/>
<feature type="compositionally biased region" description="Low complexity" evidence="1">
    <location>
        <begin position="1"/>
        <end position="15"/>
    </location>
</feature>
<protein>
    <recommendedName>
        <fullName evidence="4">Nucleoside 2-deoxyribosyltransferase</fullName>
    </recommendedName>
</protein>
<dbReference type="Proteomes" id="UP000250266">
    <property type="component" value="Unassembled WGS sequence"/>
</dbReference>
<evidence type="ECO:0000313" key="3">
    <source>
        <dbReference type="Proteomes" id="UP000250266"/>
    </source>
</evidence>
<organism evidence="2 3">
    <name type="scientific">Lepidopterella palustris CBS 459.81</name>
    <dbReference type="NCBI Taxonomy" id="1314670"/>
    <lineage>
        <taxon>Eukaryota</taxon>
        <taxon>Fungi</taxon>
        <taxon>Dikarya</taxon>
        <taxon>Ascomycota</taxon>
        <taxon>Pezizomycotina</taxon>
        <taxon>Dothideomycetes</taxon>
        <taxon>Pleosporomycetidae</taxon>
        <taxon>Mytilinidiales</taxon>
        <taxon>Argynnaceae</taxon>
        <taxon>Lepidopterella</taxon>
    </lineage>
</organism>
<gene>
    <name evidence="2" type="ORF">K432DRAFT_301172</name>
</gene>
<reference evidence="2 3" key="1">
    <citation type="journal article" date="2016" name="Nat. Commun.">
        <title>Ectomycorrhizal ecology is imprinted in the genome of the dominant symbiotic fungus Cenococcum geophilum.</title>
        <authorList>
            <consortium name="DOE Joint Genome Institute"/>
            <person name="Peter M."/>
            <person name="Kohler A."/>
            <person name="Ohm R.A."/>
            <person name="Kuo A."/>
            <person name="Krutzmann J."/>
            <person name="Morin E."/>
            <person name="Arend M."/>
            <person name="Barry K.W."/>
            <person name="Binder M."/>
            <person name="Choi C."/>
            <person name="Clum A."/>
            <person name="Copeland A."/>
            <person name="Grisel N."/>
            <person name="Haridas S."/>
            <person name="Kipfer T."/>
            <person name="LaButti K."/>
            <person name="Lindquist E."/>
            <person name="Lipzen A."/>
            <person name="Maire R."/>
            <person name="Meier B."/>
            <person name="Mihaltcheva S."/>
            <person name="Molinier V."/>
            <person name="Murat C."/>
            <person name="Poggeler S."/>
            <person name="Quandt C.A."/>
            <person name="Sperisen C."/>
            <person name="Tritt A."/>
            <person name="Tisserant E."/>
            <person name="Crous P.W."/>
            <person name="Henrissat B."/>
            <person name="Nehls U."/>
            <person name="Egli S."/>
            <person name="Spatafora J.W."/>
            <person name="Grigoriev I.V."/>
            <person name="Martin F.M."/>
        </authorList>
    </citation>
    <scope>NUCLEOTIDE SEQUENCE [LARGE SCALE GENOMIC DNA]</scope>
    <source>
        <strain evidence="2 3">CBS 459.81</strain>
    </source>
</reference>
<dbReference type="InterPro" id="IPR039470">
    <property type="entry name" value="Nuc_deoxyri_tr2"/>
</dbReference>
<evidence type="ECO:0000256" key="1">
    <source>
        <dbReference type="SAM" id="MobiDB-lite"/>
    </source>
</evidence>
<evidence type="ECO:0000313" key="2">
    <source>
        <dbReference type="EMBL" id="OCK78819.1"/>
    </source>
</evidence>
<dbReference type="EMBL" id="KV745038">
    <property type="protein sequence ID" value="OCK78819.1"/>
    <property type="molecule type" value="Genomic_DNA"/>
</dbReference>
<keyword evidence="3" id="KW-1185">Reference proteome</keyword>
<accession>A0A8E2E7V3</accession>
<feature type="region of interest" description="Disordered" evidence="1">
    <location>
        <begin position="1"/>
        <end position="20"/>
    </location>
</feature>
<name>A0A8E2E7V3_9PEZI</name>